<dbReference type="Gene3D" id="3.90.110.10">
    <property type="entry name" value="Lactate dehydrogenase/glycoside hydrolase, family 4, C-terminal"/>
    <property type="match status" value="1"/>
</dbReference>
<feature type="compositionally biased region" description="Basic and acidic residues" evidence="4">
    <location>
        <begin position="760"/>
        <end position="774"/>
    </location>
</feature>
<dbReference type="InterPro" id="IPR015955">
    <property type="entry name" value="Lactate_DH/Glyco_Ohase_4_C"/>
</dbReference>
<dbReference type="PANTHER" id="PTHR23382">
    <property type="entry name" value="MALATE DEHYDROGENASE"/>
    <property type="match status" value="1"/>
</dbReference>
<name>A0AAN8SGD6_POLSC</name>
<dbReference type="AlphaFoldDB" id="A0AAN8SGD6"/>
<organism evidence="5 6">
    <name type="scientific">Polyplax serrata</name>
    <name type="common">Common mouse louse</name>
    <dbReference type="NCBI Taxonomy" id="468196"/>
    <lineage>
        <taxon>Eukaryota</taxon>
        <taxon>Metazoa</taxon>
        <taxon>Ecdysozoa</taxon>
        <taxon>Arthropoda</taxon>
        <taxon>Hexapoda</taxon>
        <taxon>Insecta</taxon>
        <taxon>Pterygota</taxon>
        <taxon>Neoptera</taxon>
        <taxon>Paraneoptera</taxon>
        <taxon>Psocodea</taxon>
        <taxon>Troctomorpha</taxon>
        <taxon>Phthiraptera</taxon>
        <taxon>Anoplura</taxon>
        <taxon>Polyplacidae</taxon>
        <taxon>Polyplax</taxon>
    </lineage>
</organism>
<evidence type="ECO:0000256" key="4">
    <source>
        <dbReference type="SAM" id="MobiDB-lite"/>
    </source>
</evidence>
<evidence type="ECO:0000256" key="3">
    <source>
        <dbReference type="SAM" id="Coils"/>
    </source>
</evidence>
<feature type="compositionally biased region" description="Basic and acidic residues" evidence="4">
    <location>
        <begin position="986"/>
        <end position="997"/>
    </location>
</feature>
<dbReference type="SUPFAM" id="SSF56327">
    <property type="entry name" value="LDH C-terminal domain-like"/>
    <property type="match status" value="1"/>
</dbReference>
<evidence type="ECO:0000256" key="1">
    <source>
        <dbReference type="ARBA" id="ARBA00009613"/>
    </source>
</evidence>
<protein>
    <recommendedName>
        <fullName evidence="7">Malate dehydrogenase 1B</fullName>
    </recommendedName>
</protein>
<dbReference type="Proteomes" id="UP001372834">
    <property type="component" value="Unassembled WGS sequence"/>
</dbReference>
<gene>
    <name evidence="5" type="ORF">RUM43_000659</name>
</gene>
<evidence type="ECO:0008006" key="7">
    <source>
        <dbReference type="Google" id="ProtNLM"/>
    </source>
</evidence>
<keyword evidence="2" id="KW-0560">Oxidoreductase</keyword>
<evidence type="ECO:0000256" key="2">
    <source>
        <dbReference type="ARBA" id="ARBA00023002"/>
    </source>
</evidence>
<dbReference type="GO" id="GO:0016615">
    <property type="term" value="F:malate dehydrogenase activity"/>
    <property type="evidence" value="ECO:0007669"/>
    <property type="project" value="InterPro"/>
</dbReference>
<evidence type="ECO:0000313" key="6">
    <source>
        <dbReference type="Proteomes" id="UP001372834"/>
    </source>
</evidence>
<sequence>MHFVIAGKINCPQFTYAVMVAQRLKENLPAFTYLKIPKQPDDWEKWLIKICKENEWYHVQSPLIWREFGLKMGKKQFIGDINRFLDLCYDYYGIPRGVLAADEFSNKEMNWFKTRTESEYFEDIKLEAAARREYKSRQVCITGASSQITEILIMEILKIHGQSREGGLEIRLFDETRKESKLRGSAFDAKYCPGLSGFGNCRVATTLKEALLNVDLVIVLDTFSRKPKESLVKWLKRNRNAMCALGKGLNMYAHVHCRVIIGSPSNQPLCYNATVLASFATKLHVRNIVVVTQDLGREMLKSISSKTRVALRDLYCPPVWGFVGLNKFIDVCKTLQTNIYKVPGKHKNSTLPQGTEEFELRTLDCMLSEEDTGAMQVHVSNLKLESFPHLGRWPCLAKATAIVDLLKLWGLKQEDGNGEIICLGVYSDGTFNIPHGLYWSQPVILKNGFWVPFPDYPIPRPYHFNCYYFFVFGLAALYRTKIKPRRYVPPKRLTNARTKKFDFDKIMEETSIPVITTDPDSVTFLKYIVKNELGIDFDTIDNTLVEESEPEEMEAPEVVVREDLYCECWREELKELQKIVFYRSSSSEVEVDLSDNVSGSEWSVINVDAPLPLPVTVTETASPKKSIEILPVATATSSSTVCSCGALSNGSICQCLGTKKSEEETTEHFYIEQNAEVFQDDQKDVIYEDAYAHEKRVSFDPNEKSDGTGQLPKKFYGRKDAIRDEAVDLKMKKRIMRYERNLECGDGEESSLEDSLLSSSEDKKEDETEPKFHIPIEGTAYDIIGDPDGLESLEVRRNATASPSLKSFREMYTDEVVPQLQMLPPPLQAPSATPSDSFPSVAAEDNGEYSAKYVIGRRELGGEDSVTESLGEAVDAIYERDMLLIGESENGLFHIEEFDDGVSEVEPKIPKWKREGLSLCCLCRCVLPEGLPCCPCGSTTVVEVFRKESIEVIVQSEDDISYRMAFKERFIQQTSETESSIESEEMEKTKKSPRDLPPESFFPFSPKHPNKFFAEERPRELTNDYLKSFTEKPETEIPQKCVELLDLAKDKLNKELEIKELKRSEMKKVDEEMFAENCTTEELPIKTDFSNLNLFTLDGIEDWRLSVNNKTFPKIQNLLANCVILVVVLLFRLPSINNSRKGSVIGCPFQVQIKYRNWFFQGPKIRDESYYDVAIEEISDDEFECDKELELYFEK</sequence>
<dbReference type="GO" id="GO:0016616">
    <property type="term" value="F:oxidoreductase activity, acting on the CH-OH group of donors, NAD or NADP as acceptor"/>
    <property type="evidence" value="ECO:0007669"/>
    <property type="project" value="InterPro"/>
</dbReference>
<dbReference type="SUPFAM" id="SSF51735">
    <property type="entry name" value="NAD(P)-binding Rossmann-fold domains"/>
    <property type="match status" value="1"/>
</dbReference>
<proteinExistence type="inferred from homology"/>
<feature type="coiled-coil region" evidence="3">
    <location>
        <begin position="1042"/>
        <end position="1069"/>
    </location>
</feature>
<dbReference type="Gene3D" id="3.40.50.720">
    <property type="entry name" value="NAD(P)-binding Rossmann-like Domain"/>
    <property type="match status" value="1"/>
</dbReference>
<dbReference type="EMBL" id="JAWJWE010000001">
    <property type="protein sequence ID" value="KAK6644392.1"/>
    <property type="molecule type" value="Genomic_DNA"/>
</dbReference>
<comment type="similarity">
    <text evidence="1">Belongs to the LDH/MDH superfamily. MDH type 2 family.</text>
</comment>
<reference evidence="5 6" key="1">
    <citation type="submission" date="2023-10" db="EMBL/GenBank/DDBJ databases">
        <title>Genomes of two closely related lineages of the louse Polyplax serrata with different host specificities.</title>
        <authorList>
            <person name="Martinu J."/>
            <person name="Tarabai H."/>
            <person name="Stefka J."/>
            <person name="Hypsa V."/>
        </authorList>
    </citation>
    <scope>NUCLEOTIDE SEQUENCE [LARGE SCALE GENOMIC DNA]</scope>
    <source>
        <strain evidence="5">HR10_N</strain>
    </source>
</reference>
<comment type="caution">
    <text evidence="5">The sequence shown here is derived from an EMBL/GenBank/DDBJ whole genome shotgun (WGS) entry which is preliminary data.</text>
</comment>
<feature type="region of interest" description="Disordered" evidence="4">
    <location>
        <begin position="744"/>
        <end position="778"/>
    </location>
</feature>
<evidence type="ECO:0000313" key="5">
    <source>
        <dbReference type="EMBL" id="KAK6644392.1"/>
    </source>
</evidence>
<dbReference type="InterPro" id="IPR010945">
    <property type="entry name" value="Malate_DH_type2"/>
</dbReference>
<dbReference type="InterPro" id="IPR036291">
    <property type="entry name" value="NAD(P)-bd_dom_sf"/>
</dbReference>
<feature type="region of interest" description="Disordered" evidence="4">
    <location>
        <begin position="974"/>
        <end position="1008"/>
    </location>
</feature>
<dbReference type="GO" id="GO:0006108">
    <property type="term" value="P:malate metabolic process"/>
    <property type="evidence" value="ECO:0007669"/>
    <property type="project" value="InterPro"/>
</dbReference>
<accession>A0AAN8SGD6</accession>
<keyword evidence="3" id="KW-0175">Coiled coil</keyword>